<feature type="domain" description="HTH luxR-type" evidence="4">
    <location>
        <begin position="143"/>
        <end position="208"/>
    </location>
</feature>
<dbReference type="InterPro" id="IPR011006">
    <property type="entry name" value="CheY-like_superfamily"/>
</dbReference>
<dbReference type="OrthoDB" id="3374006at2"/>
<dbReference type="PROSITE" id="PS50043">
    <property type="entry name" value="HTH_LUXR_2"/>
    <property type="match status" value="1"/>
</dbReference>
<dbReference type="InterPro" id="IPR001789">
    <property type="entry name" value="Sig_transdc_resp-reg_receiver"/>
</dbReference>
<evidence type="ECO:0000259" key="5">
    <source>
        <dbReference type="PROSITE" id="PS50110"/>
    </source>
</evidence>
<dbReference type="Pfam" id="PF00196">
    <property type="entry name" value="GerE"/>
    <property type="match status" value="1"/>
</dbReference>
<dbReference type="PANTHER" id="PTHR45566">
    <property type="entry name" value="HTH-TYPE TRANSCRIPTIONAL REGULATOR YHJB-RELATED"/>
    <property type="match status" value="1"/>
</dbReference>
<name>A0A0U1Q1S7_9BURK</name>
<sequence>MPTILIADDHPLFREALRTTISRLWPDAQIAEAHDVPALHAVVDRHGQADMLLLDLTMPGSDGFEQLVWLRARHPQLPVVIVSAHEDAQSMRRALDHGAFGFIPKSSDVTTLAAALQQVLDGEPWFPGQAQAEGGAGDEEKDAAQRLATLTPQQMRVLQLVAAGRLNKQIAHDLGTSEATVKAHMSAVLRKLGATNRTEAVAMAHRLGWHRP</sequence>
<dbReference type="PATRIC" id="fig|1610491.3.peg.734"/>
<dbReference type="InterPro" id="IPR051015">
    <property type="entry name" value="EvgA-like"/>
</dbReference>
<comment type="caution">
    <text evidence="6">The sequence shown here is derived from an EMBL/GenBank/DDBJ whole genome shotgun (WGS) entry which is preliminary data.</text>
</comment>
<dbReference type="STRING" id="1610491.AAV94_03430"/>
<dbReference type="CDD" id="cd06170">
    <property type="entry name" value="LuxR_C_like"/>
    <property type="match status" value="1"/>
</dbReference>
<dbReference type="PROSITE" id="PS50110">
    <property type="entry name" value="RESPONSE_REGULATORY"/>
    <property type="match status" value="1"/>
</dbReference>
<reference evidence="6 7" key="1">
    <citation type="submission" date="2015-05" db="EMBL/GenBank/DDBJ databases">
        <title>Draft genome sequence of Lampropedia sp. CT6, isolated from the microbial mat of a hot water spring, located at Manikaran, India.</title>
        <authorList>
            <person name="Tripathi C."/>
            <person name="Rani P."/>
            <person name="Mahato N.K."/>
            <person name="Lal R."/>
        </authorList>
    </citation>
    <scope>NUCLEOTIDE SEQUENCE [LARGE SCALE GENOMIC DNA]</scope>
    <source>
        <strain evidence="6 7">CT6</strain>
    </source>
</reference>
<keyword evidence="7" id="KW-1185">Reference proteome</keyword>
<organism evidence="6 7">
    <name type="scientific">Lampropedia cohaerens</name>
    <dbReference type="NCBI Taxonomy" id="1610491"/>
    <lineage>
        <taxon>Bacteria</taxon>
        <taxon>Pseudomonadati</taxon>
        <taxon>Pseudomonadota</taxon>
        <taxon>Betaproteobacteria</taxon>
        <taxon>Burkholderiales</taxon>
        <taxon>Comamonadaceae</taxon>
        <taxon>Lampropedia</taxon>
    </lineage>
</organism>
<feature type="modified residue" description="4-aspartylphosphate" evidence="3">
    <location>
        <position position="55"/>
    </location>
</feature>
<evidence type="ECO:0000256" key="1">
    <source>
        <dbReference type="ARBA" id="ARBA00022553"/>
    </source>
</evidence>
<dbReference type="SMART" id="SM00448">
    <property type="entry name" value="REC"/>
    <property type="match status" value="1"/>
</dbReference>
<dbReference type="InterPro" id="IPR016032">
    <property type="entry name" value="Sig_transdc_resp-reg_C-effctor"/>
</dbReference>
<dbReference type="Proteomes" id="UP000050580">
    <property type="component" value="Unassembled WGS sequence"/>
</dbReference>
<protein>
    <submittedName>
        <fullName evidence="6">LuxR family transcriptional regulator</fullName>
    </submittedName>
</protein>
<dbReference type="AlphaFoldDB" id="A0A0U1Q1S7"/>
<dbReference type="RefSeq" id="WP_046740941.1">
    <property type="nucleotide sequence ID" value="NZ_LBNQ01000014.1"/>
</dbReference>
<evidence type="ECO:0000313" key="6">
    <source>
        <dbReference type="EMBL" id="KKW68718.1"/>
    </source>
</evidence>
<dbReference type="SUPFAM" id="SSF46894">
    <property type="entry name" value="C-terminal effector domain of the bipartite response regulators"/>
    <property type="match status" value="1"/>
</dbReference>
<proteinExistence type="predicted"/>
<evidence type="ECO:0000256" key="2">
    <source>
        <dbReference type="ARBA" id="ARBA00023125"/>
    </source>
</evidence>
<dbReference type="InterPro" id="IPR058245">
    <property type="entry name" value="NreC/VraR/RcsB-like_REC"/>
</dbReference>
<dbReference type="CDD" id="cd17535">
    <property type="entry name" value="REC_NarL-like"/>
    <property type="match status" value="1"/>
</dbReference>
<dbReference type="SUPFAM" id="SSF52172">
    <property type="entry name" value="CheY-like"/>
    <property type="match status" value="1"/>
</dbReference>
<keyword evidence="1 3" id="KW-0597">Phosphoprotein</keyword>
<evidence type="ECO:0000259" key="4">
    <source>
        <dbReference type="PROSITE" id="PS50043"/>
    </source>
</evidence>
<dbReference type="GO" id="GO:0000160">
    <property type="term" value="P:phosphorelay signal transduction system"/>
    <property type="evidence" value="ECO:0007669"/>
    <property type="project" value="InterPro"/>
</dbReference>
<accession>A0A0U1Q1S7</accession>
<feature type="domain" description="Response regulatory" evidence="5">
    <location>
        <begin position="3"/>
        <end position="120"/>
    </location>
</feature>
<dbReference type="Gene3D" id="1.10.10.10">
    <property type="entry name" value="Winged helix-like DNA-binding domain superfamily/Winged helix DNA-binding domain"/>
    <property type="match status" value="1"/>
</dbReference>
<keyword evidence="2" id="KW-0238">DNA-binding</keyword>
<dbReference type="Gene3D" id="3.40.50.2300">
    <property type="match status" value="1"/>
</dbReference>
<dbReference type="PANTHER" id="PTHR45566:SF1">
    <property type="entry name" value="HTH-TYPE TRANSCRIPTIONAL REGULATOR YHJB-RELATED"/>
    <property type="match status" value="1"/>
</dbReference>
<dbReference type="InterPro" id="IPR036388">
    <property type="entry name" value="WH-like_DNA-bd_sf"/>
</dbReference>
<dbReference type="SMART" id="SM00421">
    <property type="entry name" value="HTH_LUXR"/>
    <property type="match status" value="1"/>
</dbReference>
<evidence type="ECO:0000313" key="7">
    <source>
        <dbReference type="Proteomes" id="UP000050580"/>
    </source>
</evidence>
<gene>
    <name evidence="6" type="ORF">AAV94_03430</name>
</gene>
<evidence type="ECO:0000256" key="3">
    <source>
        <dbReference type="PROSITE-ProRule" id="PRU00169"/>
    </source>
</evidence>
<dbReference type="InterPro" id="IPR000792">
    <property type="entry name" value="Tscrpt_reg_LuxR_C"/>
</dbReference>
<dbReference type="PRINTS" id="PR00038">
    <property type="entry name" value="HTHLUXR"/>
</dbReference>
<dbReference type="EMBL" id="LBNQ01000014">
    <property type="protein sequence ID" value="KKW68718.1"/>
    <property type="molecule type" value="Genomic_DNA"/>
</dbReference>
<dbReference type="GO" id="GO:0006355">
    <property type="term" value="P:regulation of DNA-templated transcription"/>
    <property type="evidence" value="ECO:0007669"/>
    <property type="project" value="InterPro"/>
</dbReference>
<dbReference type="GO" id="GO:0003677">
    <property type="term" value="F:DNA binding"/>
    <property type="evidence" value="ECO:0007669"/>
    <property type="project" value="UniProtKB-KW"/>
</dbReference>
<dbReference type="Pfam" id="PF00072">
    <property type="entry name" value="Response_reg"/>
    <property type="match status" value="1"/>
</dbReference>